<evidence type="ECO:0000313" key="3">
    <source>
        <dbReference type="EMBL" id="CAF4005913.1"/>
    </source>
</evidence>
<accession>A0A814ZFR9</accession>
<dbReference type="EMBL" id="CAJOBC010010957">
    <property type="protein sequence ID" value="CAF4005913.1"/>
    <property type="molecule type" value="Genomic_DNA"/>
</dbReference>
<organism evidence="2 4">
    <name type="scientific">Didymodactylos carnosus</name>
    <dbReference type="NCBI Taxonomy" id="1234261"/>
    <lineage>
        <taxon>Eukaryota</taxon>
        <taxon>Metazoa</taxon>
        <taxon>Spiralia</taxon>
        <taxon>Gnathifera</taxon>
        <taxon>Rotifera</taxon>
        <taxon>Eurotatoria</taxon>
        <taxon>Bdelloidea</taxon>
        <taxon>Philodinida</taxon>
        <taxon>Philodinidae</taxon>
        <taxon>Didymodactylos</taxon>
    </lineage>
</organism>
<proteinExistence type="predicted"/>
<evidence type="ECO:0000256" key="1">
    <source>
        <dbReference type="SAM" id="Phobius"/>
    </source>
</evidence>
<keyword evidence="1" id="KW-1133">Transmembrane helix</keyword>
<evidence type="ECO:0000313" key="4">
    <source>
        <dbReference type="Proteomes" id="UP000663829"/>
    </source>
</evidence>
<keyword evidence="4" id="KW-1185">Reference proteome</keyword>
<sequence>MSRSWSWLTVHMKLIVPEQNGLSLLAPTSTVTSFTAANHEYPMLKNIAAETTDIVGATVSKQSSGLKRSAEENVVYLKHAAVILYVITLAFLPFRY</sequence>
<keyword evidence="1" id="KW-0812">Transmembrane</keyword>
<dbReference type="Proteomes" id="UP000681722">
    <property type="component" value="Unassembled WGS sequence"/>
</dbReference>
<comment type="caution">
    <text evidence="2">The sequence shown here is derived from an EMBL/GenBank/DDBJ whole genome shotgun (WGS) entry which is preliminary data.</text>
</comment>
<feature type="transmembrane region" description="Helical" evidence="1">
    <location>
        <begin position="75"/>
        <end position="94"/>
    </location>
</feature>
<name>A0A814ZFR9_9BILA</name>
<dbReference type="EMBL" id="CAJNOQ010010082">
    <property type="protein sequence ID" value="CAF1242277.1"/>
    <property type="molecule type" value="Genomic_DNA"/>
</dbReference>
<reference evidence="2" key="1">
    <citation type="submission" date="2021-02" db="EMBL/GenBank/DDBJ databases">
        <authorList>
            <person name="Nowell W R."/>
        </authorList>
    </citation>
    <scope>NUCLEOTIDE SEQUENCE</scope>
</reference>
<protein>
    <submittedName>
        <fullName evidence="2">Uncharacterized protein</fullName>
    </submittedName>
</protein>
<dbReference type="Proteomes" id="UP000663829">
    <property type="component" value="Unassembled WGS sequence"/>
</dbReference>
<gene>
    <name evidence="2" type="ORF">GPM918_LOCUS25717</name>
    <name evidence="3" type="ORF">SRO942_LOCUS25750</name>
</gene>
<keyword evidence="1" id="KW-0472">Membrane</keyword>
<evidence type="ECO:0000313" key="2">
    <source>
        <dbReference type="EMBL" id="CAF1242277.1"/>
    </source>
</evidence>
<dbReference type="AlphaFoldDB" id="A0A814ZFR9"/>